<organism evidence="1 2">
    <name type="scientific">Marasmius crinis-equi</name>
    <dbReference type="NCBI Taxonomy" id="585013"/>
    <lineage>
        <taxon>Eukaryota</taxon>
        <taxon>Fungi</taxon>
        <taxon>Dikarya</taxon>
        <taxon>Basidiomycota</taxon>
        <taxon>Agaricomycotina</taxon>
        <taxon>Agaricomycetes</taxon>
        <taxon>Agaricomycetidae</taxon>
        <taxon>Agaricales</taxon>
        <taxon>Marasmiineae</taxon>
        <taxon>Marasmiaceae</taxon>
        <taxon>Marasmius</taxon>
    </lineage>
</organism>
<evidence type="ECO:0000313" key="2">
    <source>
        <dbReference type="Proteomes" id="UP001465976"/>
    </source>
</evidence>
<protein>
    <submittedName>
        <fullName evidence="1">Uncharacterized protein</fullName>
    </submittedName>
</protein>
<reference evidence="1 2" key="1">
    <citation type="submission" date="2024-02" db="EMBL/GenBank/DDBJ databases">
        <title>A draft genome for the cacao thread blight pathogen Marasmius crinis-equi.</title>
        <authorList>
            <person name="Cohen S.P."/>
            <person name="Baruah I.K."/>
            <person name="Amoako-Attah I."/>
            <person name="Bukari Y."/>
            <person name="Meinhardt L.W."/>
            <person name="Bailey B.A."/>
        </authorList>
    </citation>
    <scope>NUCLEOTIDE SEQUENCE [LARGE SCALE GENOMIC DNA]</scope>
    <source>
        <strain evidence="1 2">GH-76</strain>
    </source>
</reference>
<name>A0ABR3EP24_9AGAR</name>
<dbReference type="Proteomes" id="UP001465976">
    <property type="component" value="Unassembled WGS sequence"/>
</dbReference>
<comment type="caution">
    <text evidence="1">The sequence shown here is derived from an EMBL/GenBank/DDBJ whole genome shotgun (WGS) entry which is preliminary data.</text>
</comment>
<evidence type="ECO:0000313" key="1">
    <source>
        <dbReference type="EMBL" id="KAL0564624.1"/>
    </source>
</evidence>
<keyword evidence="2" id="KW-1185">Reference proteome</keyword>
<accession>A0ABR3EP24</accession>
<dbReference type="EMBL" id="JBAHYK010002664">
    <property type="protein sequence ID" value="KAL0564624.1"/>
    <property type="molecule type" value="Genomic_DNA"/>
</dbReference>
<gene>
    <name evidence="1" type="ORF">V5O48_017416</name>
</gene>
<sequence length="150" mass="17420">MQLNCDGHCLRKFAATLDLQDPAFDVPHGNIDLQCIEYEVFFALAARVTPKVLDACRCPKRFSHPADIIHVAHRLKLKRWDEKVTKCGCAVFLYQWEDSISRCMWDAYMCWADMLSEYEAFIKDSETAASEGDCASEQHQKKRVFQKEYM</sequence>
<proteinExistence type="predicted"/>